<dbReference type="CDD" id="cd10448">
    <property type="entry name" value="GIY-YIG_unchar_3"/>
    <property type="match status" value="1"/>
</dbReference>
<name>A0A3B0W5Q8_9ZZZZ</name>
<dbReference type="InterPro" id="IPR035901">
    <property type="entry name" value="GIY-YIG_endonuc_sf"/>
</dbReference>
<evidence type="ECO:0000259" key="1">
    <source>
        <dbReference type="PROSITE" id="PS50164"/>
    </source>
</evidence>
<gene>
    <name evidence="2" type="ORF">MNBD_GAMMA05-2546</name>
</gene>
<accession>A0A3B0W5Q8</accession>
<dbReference type="Pfam" id="PF01541">
    <property type="entry name" value="GIY-YIG"/>
    <property type="match status" value="1"/>
</dbReference>
<dbReference type="EMBL" id="UOFE01000006">
    <property type="protein sequence ID" value="VAW50611.1"/>
    <property type="molecule type" value="Genomic_DNA"/>
</dbReference>
<protein>
    <submittedName>
        <fullName evidence="2">Excinuclease ABC, C subunit-like</fullName>
    </submittedName>
</protein>
<dbReference type="SUPFAM" id="SSF82771">
    <property type="entry name" value="GIY-YIG endonuclease"/>
    <property type="match status" value="1"/>
</dbReference>
<reference evidence="2" key="1">
    <citation type="submission" date="2018-06" db="EMBL/GenBank/DDBJ databases">
        <authorList>
            <person name="Zhirakovskaya E."/>
        </authorList>
    </citation>
    <scope>NUCLEOTIDE SEQUENCE</scope>
</reference>
<dbReference type="InterPro" id="IPR050190">
    <property type="entry name" value="UPF0213_domain"/>
</dbReference>
<evidence type="ECO:0000313" key="2">
    <source>
        <dbReference type="EMBL" id="VAW50611.1"/>
    </source>
</evidence>
<feature type="domain" description="GIY-YIG" evidence="1">
    <location>
        <begin position="4"/>
        <end position="80"/>
    </location>
</feature>
<organism evidence="2">
    <name type="scientific">hydrothermal vent metagenome</name>
    <dbReference type="NCBI Taxonomy" id="652676"/>
    <lineage>
        <taxon>unclassified sequences</taxon>
        <taxon>metagenomes</taxon>
        <taxon>ecological metagenomes</taxon>
    </lineage>
</organism>
<dbReference type="PROSITE" id="PS50164">
    <property type="entry name" value="GIY_YIG"/>
    <property type="match status" value="1"/>
</dbReference>
<dbReference type="PANTHER" id="PTHR34477:SF5">
    <property type="entry name" value="BSL5627 PROTEIN"/>
    <property type="match status" value="1"/>
</dbReference>
<dbReference type="InterPro" id="IPR000305">
    <property type="entry name" value="GIY-YIG_endonuc"/>
</dbReference>
<dbReference type="AlphaFoldDB" id="A0A3B0W5Q8"/>
<dbReference type="PANTHER" id="PTHR34477">
    <property type="entry name" value="UPF0213 PROTEIN YHBQ"/>
    <property type="match status" value="1"/>
</dbReference>
<proteinExistence type="predicted"/>
<dbReference type="Gene3D" id="3.40.1440.10">
    <property type="entry name" value="GIY-YIG endonuclease"/>
    <property type="match status" value="1"/>
</dbReference>
<sequence length="97" mass="11614">MHRKQPAVYILSNDKNGTLYTGVTSNLIKRVWEHKNNAVDGFTKKYSVHNLVWYELHETMNYAITREKAIKNWKREWKVKVIEEGNPTWVDLYYSII</sequence>